<evidence type="ECO:0000313" key="1">
    <source>
        <dbReference type="EMBL" id="VFJ53876.1"/>
    </source>
</evidence>
<reference evidence="1" key="1">
    <citation type="submission" date="2019-02" db="EMBL/GenBank/DDBJ databases">
        <authorList>
            <person name="Gruber-Vodicka R. H."/>
            <person name="Seah K. B. B."/>
        </authorList>
    </citation>
    <scope>NUCLEOTIDE SEQUENCE</scope>
    <source>
        <strain evidence="1">BECK_BZ15</strain>
    </source>
</reference>
<dbReference type="EMBL" id="CAADEW010000045">
    <property type="protein sequence ID" value="VFJ53876.1"/>
    <property type="molecule type" value="Genomic_DNA"/>
</dbReference>
<dbReference type="Gene3D" id="2.40.128.380">
    <property type="entry name" value="T3SS negative regulator GrlR"/>
    <property type="match status" value="1"/>
</dbReference>
<accession>A0A450SK72</accession>
<sequence length="114" mass="12667">MSDILDGLWTVEFQTTKNRYGRGVLIIDKERVLGGDAGYYYSGTCNIVENEIHADLTIIKYSPGDISVFGNLDHFQLKIDGKFDEYQLTATGNVSEIPDVGIFIVGTKKEDLVS</sequence>
<dbReference type="InterPro" id="IPR043019">
    <property type="entry name" value="GrlR_sf"/>
</dbReference>
<name>A0A450SK72_9GAMM</name>
<organism evidence="1">
    <name type="scientific">Candidatus Kentrum sp. FW</name>
    <dbReference type="NCBI Taxonomy" id="2126338"/>
    <lineage>
        <taxon>Bacteria</taxon>
        <taxon>Pseudomonadati</taxon>
        <taxon>Pseudomonadota</taxon>
        <taxon>Gammaproteobacteria</taxon>
        <taxon>Candidatus Kentrum</taxon>
    </lineage>
</organism>
<protein>
    <submittedName>
        <fullName evidence="1">T3SS negative regulator,GrlR</fullName>
    </submittedName>
</protein>
<gene>
    <name evidence="1" type="ORF">BECKFW1821A_GA0114235_10454</name>
</gene>
<dbReference type="AlphaFoldDB" id="A0A450SK72"/>
<proteinExistence type="predicted"/>